<dbReference type="Proteomes" id="UP000663879">
    <property type="component" value="Unassembled WGS sequence"/>
</dbReference>
<feature type="compositionally biased region" description="Polar residues" evidence="1">
    <location>
        <begin position="59"/>
        <end position="70"/>
    </location>
</feature>
<evidence type="ECO:0000313" key="3">
    <source>
        <dbReference type="Proteomes" id="UP000663879"/>
    </source>
</evidence>
<proteinExistence type="predicted"/>
<feature type="compositionally biased region" description="Polar residues" evidence="1">
    <location>
        <begin position="37"/>
        <end position="49"/>
    </location>
</feature>
<feature type="region of interest" description="Disordered" evidence="1">
    <location>
        <begin position="23"/>
        <end position="70"/>
    </location>
</feature>
<protein>
    <submittedName>
        <fullName evidence="2">Uncharacterized protein</fullName>
    </submittedName>
</protein>
<sequence>MQVLIGFLNKDIDLNSAKTNDFFSSAQENDRPRTFKSLDNQPNSNCDSISDSETEIENPGQNENQNVGENLNIEENLNVAENLNGDISLVNDESSLTRLIYIINKSGVAR</sequence>
<organism evidence="2 3">
    <name type="scientific">Brachionus calyciflorus</name>
    <dbReference type="NCBI Taxonomy" id="104777"/>
    <lineage>
        <taxon>Eukaryota</taxon>
        <taxon>Metazoa</taxon>
        <taxon>Spiralia</taxon>
        <taxon>Gnathifera</taxon>
        <taxon>Rotifera</taxon>
        <taxon>Eurotatoria</taxon>
        <taxon>Monogononta</taxon>
        <taxon>Pseudotrocha</taxon>
        <taxon>Ploima</taxon>
        <taxon>Brachionidae</taxon>
        <taxon>Brachionus</taxon>
    </lineage>
</organism>
<comment type="caution">
    <text evidence="2">The sequence shown here is derived from an EMBL/GenBank/DDBJ whole genome shotgun (WGS) entry which is preliminary data.</text>
</comment>
<accession>A0A814TA04</accession>
<feature type="non-terminal residue" evidence="2">
    <location>
        <position position="1"/>
    </location>
</feature>
<keyword evidence="3" id="KW-1185">Reference proteome</keyword>
<name>A0A814TA04_9BILA</name>
<dbReference type="EMBL" id="CAJNOC010013460">
    <property type="protein sequence ID" value="CAF1158649.1"/>
    <property type="molecule type" value="Genomic_DNA"/>
</dbReference>
<evidence type="ECO:0000313" key="2">
    <source>
        <dbReference type="EMBL" id="CAF1158649.1"/>
    </source>
</evidence>
<evidence type="ECO:0000256" key="1">
    <source>
        <dbReference type="SAM" id="MobiDB-lite"/>
    </source>
</evidence>
<reference evidence="2" key="1">
    <citation type="submission" date="2021-02" db="EMBL/GenBank/DDBJ databases">
        <authorList>
            <person name="Nowell W R."/>
        </authorList>
    </citation>
    <scope>NUCLEOTIDE SEQUENCE</scope>
    <source>
        <strain evidence="2">Ploen Becks lab</strain>
    </source>
</reference>
<dbReference type="AlphaFoldDB" id="A0A814TA04"/>
<gene>
    <name evidence="2" type="ORF">OXX778_LOCUS23535</name>
</gene>